<evidence type="ECO:0000313" key="2">
    <source>
        <dbReference type="EnsemblProtists" id="EOD29787"/>
    </source>
</evidence>
<name>A0A0D3K202_EMIH1</name>
<protein>
    <submittedName>
        <fullName evidence="2">Uncharacterized protein</fullName>
    </submittedName>
</protein>
<dbReference type="PaxDb" id="2903-EOD29787"/>
<proteinExistence type="predicted"/>
<sequence>MAAVAGDAENINKQARNGRKDWLNSSADSACQLGQEQARKNFNTNSHDTGHGTGAHWH</sequence>
<reference evidence="3" key="1">
    <citation type="journal article" date="2013" name="Nature">
        <title>Pan genome of the phytoplankton Emiliania underpins its global distribution.</title>
        <authorList>
            <person name="Read B.A."/>
            <person name="Kegel J."/>
            <person name="Klute M.J."/>
            <person name="Kuo A."/>
            <person name="Lefebvre S.C."/>
            <person name="Maumus F."/>
            <person name="Mayer C."/>
            <person name="Miller J."/>
            <person name="Monier A."/>
            <person name="Salamov A."/>
            <person name="Young J."/>
            <person name="Aguilar M."/>
            <person name="Claverie J.M."/>
            <person name="Frickenhaus S."/>
            <person name="Gonzalez K."/>
            <person name="Herman E.K."/>
            <person name="Lin Y.C."/>
            <person name="Napier J."/>
            <person name="Ogata H."/>
            <person name="Sarno A.F."/>
            <person name="Shmutz J."/>
            <person name="Schroeder D."/>
            <person name="de Vargas C."/>
            <person name="Verret F."/>
            <person name="von Dassow P."/>
            <person name="Valentin K."/>
            <person name="Van de Peer Y."/>
            <person name="Wheeler G."/>
            <person name="Dacks J.B."/>
            <person name="Delwiche C.F."/>
            <person name="Dyhrman S.T."/>
            <person name="Glockner G."/>
            <person name="John U."/>
            <person name="Richards T."/>
            <person name="Worden A.Z."/>
            <person name="Zhang X."/>
            <person name="Grigoriev I.V."/>
            <person name="Allen A.E."/>
            <person name="Bidle K."/>
            <person name="Borodovsky M."/>
            <person name="Bowler C."/>
            <person name="Brownlee C."/>
            <person name="Cock J.M."/>
            <person name="Elias M."/>
            <person name="Gladyshev V.N."/>
            <person name="Groth M."/>
            <person name="Guda C."/>
            <person name="Hadaegh A."/>
            <person name="Iglesias-Rodriguez M.D."/>
            <person name="Jenkins J."/>
            <person name="Jones B.M."/>
            <person name="Lawson T."/>
            <person name="Leese F."/>
            <person name="Lindquist E."/>
            <person name="Lobanov A."/>
            <person name="Lomsadze A."/>
            <person name="Malik S.B."/>
            <person name="Marsh M.E."/>
            <person name="Mackinder L."/>
            <person name="Mock T."/>
            <person name="Mueller-Roeber B."/>
            <person name="Pagarete A."/>
            <person name="Parker M."/>
            <person name="Probert I."/>
            <person name="Quesneville H."/>
            <person name="Raines C."/>
            <person name="Rensing S.A."/>
            <person name="Riano-Pachon D.M."/>
            <person name="Richier S."/>
            <person name="Rokitta S."/>
            <person name="Shiraiwa Y."/>
            <person name="Soanes D.M."/>
            <person name="van der Giezen M."/>
            <person name="Wahlund T.M."/>
            <person name="Williams B."/>
            <person name="Wilson W."/>
            <person name="Wolfe G."/>
            <person name="Wurch L.L."/>
        </authorList>
    </citation>
    <scope>NUCLEOTIDE SEQUENCE</scope>
</reference>
<dbReference type="EnsemblProtists" id="EOD29787">
    <property type="protein sequence ID" value="EOD29787"/>
    <property type="gene ID" value="EMIHUDRAFT_233528"/>
</dbReference>
<keyword evidence="3" id="KW-1185">Reference proteome</keyword>
<feature type="region of interest" description="Disordered" evidence="1">
    <location>
        <begin position="1"/>
        <end position="58"/>
    </location>
</feature>
<reference evidence="2" key="2">
    <citation type="submission" date="2024-10" db="UniProtKB">
        <authorList>
            <consortium name="EnsemblProtists"/>
        </authorList>
    </citation>
    <scope>IDENTIFICATION</scope>
</reference>
<dbReference type="RefSeq" id="XP_005782216.1">
    <property type="nucleotide sequence ID" value="XM_005782159.1"/>
</dbReference>
<dbReference type="GeneID" id="17275061"/>
<evidence type="ECO:0000313" key="3">
    <source>
        <dbReference type="Proteomes" id="UP000013827"/>
    </source>
</evidence>
<organism evidence="2 3">
    <name type="scientific">Emiliania huxleyi (strain CCMP1516)</name>
    <dbReference type="NCBI Taxonomy" id="280463"/>
    <lineage>
        <taxon>Eukaryota</taxon>
        <taxon>Haptista</taxon>
        <taxon>Haptophyta</taxon>
        <taxon>Prymnesiophyceae</taxon>
        <taxon>Isochrysidales</taxon>
        <taxon>Noelaerhabdaceae</taxon>
        <taxon>Emiliania</taxon>
    </lineage>
</organism>
<accession>A0A0D3K202</accession>
<feature type="compositionally biased region" description="Polar residues" evidence="1">
    <location>
        <begin position="23"/>
        <end position="47"/>
    </location>
</feature>
<dbReference type="Proteomes" id="UP000013827">
    <property type="component" value="Unassembled WGS sequence"/>
</dbReference>
<evidence type="ECO:0000256" key="1">
    <source>
        <dbReference type="SAM" id="MobiDB-lite"/>
    </source>
</evidence>
<dbReference type="AlphaFoldDB" id="A0A0D3K202"/>
<dbReference type="KEGG" id="ehx:EMIHUDRAFT_233528"/>
<dbReference type="HOGENOM" id="CLU_2983116_0_0_1"/>